<dbReference type="CDD" id="cd02803">
    <property type="entry name" value="OYE_like_FMN_family"/>
    <property type="match status" value="1"/>
</dbReference>
<gene>
    <name evidence="12" type="ORF">SAMN02745217_00314</name>
</gene>
<evidence type="ECO:0000256" key="6">
    <source>
        <dbReference type="ARBA" id="ARBA00022723"/>
    </source>
</evidence>
<evidence type="ECO:0000259" key="11">
    <source>
        <dbReference type="Pfam" id="PF07992"/>
    </source>
</evidence>
<dbReference type="GO" id="GO:0010181">
    <property type="term" value="F:FMN binding"/>
    <property type="evidence" value="ECO:0007669"/>
    <property type="project" value="InterPro"/>
</dbReference>
<evidence type="ECO:0000313" key="13">
    <source>
        <dbReference type="Proteomes" id="UP000184612"/>
    </source>
</evidence>
<dbReference type="Gene3D" id="3.20.20.70">
    <property type="entry name" value="Aldolase class I"/>
    <property type="match status" value="1"/>
</dbReference>
<keyword evidence="8" id="KW-0408">Iron</keyword>
<dbReference type="Proteomes" id="UP000184612">
    <property type="component" value="Unassembled WGS sequence"/>
</dbReference>
<dbReference type="GO" id="GO:0046872">
    <property type="term" value="F:metal ion binding"/>
    <property type="evidence" value="ECO:0007669"/>
    <property type="project" value="UniProtKB-KW"/>
</dbReference>
<keyword evidence="13" id="KW-1185">Reference proteome</keyword>
<reference evidence="12 13" key="1">
    <citation type="submission" date="2016-12" db="EMBL/GenBank/DDBJ databases">
        <authorList>
            <person name="Song W.-J."/>
            <person name="Kurnit D.M."/>
        </authorList>
    </citation>
    <scope>NUCLEOTIDE SEQUENCE [LARGE SCALE GENOMIC DNA]</scope>
    <source>
        <strain evidence="12 13">DSM 12503</strain>
    </source>
</reference>
<evidence type="ECO:0000256" key="8">
    <source>
        <dbReference type="ARBA" id="ARBA00023004"/>
    </source>
</evidence>
<dbReference type="PANTHER" id="PTHR42917:SF2">
    <property type="entry name" value="2,4-DIENOYL-COA REDUCTASE [(2E)-ENOYL-COA-PRODUCING]"/>
    <property type="match status" value="1"/>
</dbReference>
<comment type="cofactor">
    <cofactor evidence="2">
        <name>[4Fe-4S] cluster</name>
        <dbReference type="ChEBI" id="CHEBI:49883"/>
    </cofactor>
</comment>
<keyword evidence="9" id="KW-0411">Iron-sulfur</keyword>
<dbReference type="GO" id="GO:0016491">
    <property type="term" value="F:oxidoreductase activity"/>
    <property type="evidence" value="ECO:0007669"/>
    <property type="project" value="UniProtKB-KW"/>
</dbReference>
<dbReference type="Pfam" id="PF00724">
    <property type="entry name" value="Oxidored_FMN"/>
    <property type="match status" value="2"/>
</dbReference>
<evidence type="ECO:0000313" key="12">
    <source>
        <dbReference type="EMBL" id="SHO43667.1"/>
    </source>
</evidence>
<dbReference type="InterPro" id="IPR036188">
    <property type="entry name" value="FAD/NAD-bd_sf"/>
</dbReference>
<dbReference type="Pfam" id="PF07992">
    <property type="entry name" value="Pyr_redox_2"/>
    <property type="match status" value="1"/>
</dbReference>
<evidence type="ECO:0000256" key="1">
    <source>
        <dbReference type="ARBA" id="ARBA00001917"/>
    </source>
</evidence>
<dbReference type="PRINTS" id="PR00368">
    <property type="entry name" value="FADPNR"/>
</dbReference>
<evidence type="ECO:0000256" key="5">
    <source>
        <dbReference type="ARBA" id="ARBA00022643"/>
    </source>
</evidence>
<name>A0A1M7XXJ0_9FIRM</name>
<feature type="domain" description="NADH:flavin oxidoreductase/NADH oxidase N-terminal" evidence="10">
    <location>
        <begin position="6"/>
        <end position="110"/>
    </location>
</feature>
<comment type="cofactor">
    <cofactor evidence="1">
        <name>FMN</name>
        <dbReference type="ChEBI" id="CHEBI:58210"/>
    </cofactor>
</comment>
<evidence type="ECO:0000256" key="3">
    <source>
        <dbReference type="ARBA" id="ARBA00011048"/>
    </source>
</evidence>
<dbReference type="OrthoDB" id="9772736at2"/>
<dbReference type="AlphaFoldDB" id="A0A1M7XXJ0"/>
<feature type="domain" description="NADH:flavin oxidoreductase/NADH oxidase N-terminal" evidence="10">
    <location>
        <begin position="185"/>
        <end position="390"/>
    </location>
</feature>
<organism evidence="12 13">
    <name type="scientific">Anaerocolumna xylanovorans DSM 12503</name>
    <dbReference type="NCBI Taxonomy" id="1121345"/>
    <lineage>
        <taxon>Bacteria</taxon>
        <taxon>Bacillati</taxon>
        <taxon>Bacillota</taxon>
        <taxon>Clostridia</taxon>
        <taxon>Lachnospirales</taxon>
        <taxon>Lachnospiraceae</taxon>
        <taxon>Anaerocolumna</taxon>
    </lineage>
</organism>
<accession>A0A1M7XXJ0</accession>
<protein>
    <submittedName>
        <fullName evidence="12">2,4-dienoyl-CoA reductase</fullName>
    </submittedName>
</protein>
<dbReference type="SUPFAM" id="SSF51905">
    <property type="entry name" value="FAD/NAD(P)-binding domain"/>
    <property type="match status" value="1"/>
</dbReference>
<feature type="domain" description="FAD/NAD(P)-binding" evidence="11">
    <location>
        <begin position="442"/>
        <end position="669"/>
    </location>
</feature>
<keyword evidence="4" id="KW-0285">Flavoprotein</keyword>
<dbReference type="InterPro" id="IPR001155">
    <property type="entry name" value="OxRdtase_FMN_N"/>
</dbReference>
<dbReference type="SUPFAM" id="SSF51395">
    <property type="entry name" value="FMN-linked oxidoreductases"/>
    <property type="match status" value="1"/>
</dbReference>
<sequence length="702" mass="77514">MKYAKLFSQGRIGNVQTKNRIVMTAMGVDISHYDGTANENTIAYYAERAKGGVGLIITEYTRINEKDGVVAPAQLSMSSDKYIKPFSKVVDAVHQEGTKIFVQLHHPGRQNVVIFPTMWGINKKLAKIIPGYWKWFFSILAKQDADSMSDPKMQKMLNKYMRPLRAPSNVPAGLGLSVFGSQRIEPLSVAEIKVLVRQFIDAAVRVKKSGADGIELHAGHGYLLNQFLSPHTNIRTDKYGGNTENRTRILKEIIQGIHHVCGRDFPVVVRLTVDEFYEKIGYPEQGIHLSEGVKIAKALESFGADAIDVTAGTVETLFVIQEPNSFPLGWRKYMAQAIKEAVSIPVIAVGMIRTPDMAEKYLEEGVQDFIGLARPLLVDPHWAKKAELGQDKDIQRCIGCLYCIESYEKGLTNGHPVQCSLNPRTCREAKLTEQMADGKRRKIVIIGAGPSGLTAARELAIRNFDVTVLEKESESGGQLQLAKIPPHKERLAWCYEDLEYQAKNGGVTIIYNTTASKQLIQSMNPYAVIVATGASAFKPNIPGADAEYVTTTTSILDGSLKPLNKNIAVVGSGMTGIETAELLVEQGNRVTVIEMADKIAQGAFNVGVWEVMQSLDNGETVFLPGCRLERIEDHKLTLVQKNAVREILRFDIIVLSLGVRSNTEAIDELKGCCEKFYVIGDAKKPGRIKDSVHEAFHLAQSI</sequence>
<dbReference type="Gene3D" id="3.40.50.720">
    <property type="entry name" value="NAD(P)-binding Rossmann-like Domain"/>
    <property type="match status" value="1"/>
</dbReference>
<proteinExistence type="inferred from homology"/>
<comment type="similarity">
    <text evidence="3">In the N-terminal section; belongs to the NADH:flavin oxidoreductase/NADH oxidase family.</text>
</comment>
<dbReference type="RefSeq" id="WP_073587053.1">
    <property type="nucleotide sequence ID" value="NZ_FRFD01000003.1"/>
</dbReference>
<dbReference type="EMBL" id="FRFD01000003">
    <property type="protein sequence ID" value="SHO43667.1"/>
    <property type="molecule type" value="Genomic_DNA"/>
</dbReference>
<keyword evidence="6" id="KW-0479">Metal-binding</keyword>
<keyword evidence="5" id="KW-0288">FMN</keyword>
<evidence type="ECO:0000256" key="2">
    <source>
        <dbReference type="ARBA" id="ARBA00001966"/>
    </source>
</evidence>
<dbReference type="PANTHER" id="PTHR42917">
    <property type="entry name" value="2,4-DIENOYL-COA REDUCTASE"/>
    <property type="match status" value="1"/>
</dbReference>
<dbReference type="InterPro" id="IPR051793">
    <property type="entry name" value="NADH:flavin_oxidoreductase"/>
</dbReference>
<evidence type="ECO:0000256" key="9">
    <source>
        <dbReference type="ARBA" id="ARBA00023014"/>
    </source>
</evidence>
<keyword evidence="7" id="KW-0560">Oxidoreductase</keyword>
<evidence type="ECO:0000256" key="7">
    <source>
        <dbReference type="ARBA" id="ARBA00023002"/>
    </source>
</evidence>
<dbReference type="InterPro" id="IPR023753">
    <property type="entry name" value="FAD/NAD-binding_dom"/>
</dbReference>
<dbReference type="InterPro" id="IPR013785">
    <property type="entry name" value="Aldolase_TIM"/>
</dbReference>
<dbReference type="Gene3D" id="3.50.50.60">
    <property type="entry name" value="FAD/NAD(P)-binding domain"/>
    <property type="match status" value="1"/>
</dbReference>
<dbReference type="GO" id="GO:0051536">
    <property type="term" value="F:iron-sulfur cluster binding"/>
    <property type="evidence" value="ECO:0007669"/>
    <property type="project" value="UniProtKB-KW"/>
</dbReference>
<evidence type="ECO:0000256" key="4">
    <source>
        <dbReference type="ARBA" id="ARBA00022630"/>
    </source>
</evidence>
<dbReference type="PRINTS" id="PR00469">
    <property type="entry name" value="PNDRDTASEII"/>
</dbReference>
<evidence type="ECO:0000259" key="10">
    <source>
        <dbReference type="Pfam" id="PF00724"/>
    </source>
</evidence>
<dbReference type="STRING" id="1121345.SAMN02745217_00314"/>